<keyword evidence="2" id="KW-0813">Transport</keyword>
<keyword evidence="5" id="KW-0406">Ion transport</keyword>
<dbReference type="PANTHER" id="PTHR11537">
    <property type="entry name" value="VOLTAGE-GATED POTASSIUM CHANNEL"/>
    <property type="match status" value="1"/>
</dbReference>
<dbReference type="InterPro" id="IPR011333">
    <property type="entry name" value="SKP1/BTB/POZ_sf"/>
</dbReference>
<dbReference type="PANTHER" id="PTHR11537:SF254">
    <property type="entry name" value="POTASSIUM VOLTAGE-GATED CHANNEL PROTEIN SHAB"/>
    <property type="match status" value="1"/>
</dbReference>
<accession>A0A1I8FLI4</accession>
<feature type="domain" description="Potassium channel tetramerisation-type BTB" evidence="8">
    <location>
        <begin position="70"/>
        <end position="135"/>
    </location>
</feature>
<dbReference type="Proteomes" id="UP000095280">
    <property type="component" value="Unplaced"/>
</dbReference>
<dbReference type="SUPFAM" id="SSF54695">
    <property type="entry name" value="POZ domain"/>
    <property type="match status" value="1"/>
</dbReference>
<evidence type="ECO:0000256" key="3">
    <source>
        <dbReference type="ARBA" id="ARBA00022692"/>
    </source>
</evidence>
<evidence type="ECO:0000256" key="2">
    <source>
        <dbReference type="ARBA" id="ARBA00022448"/>
    </source>
</evidence>
<keyword evidence="9" id="KW-1185">Reference proteome</keyword>
<dbReference type="AlphaFoldDB" id="A0A1I8FLI4"/>
<dbReference type="GO" id="GO:0051260">
    <property type="term" value="P:protein homooligomerization"/>
    <property type="evidence" value="ECO:0007669"/>
    <property type="project" value="InterPro"/>
</dbReference>
<evidence type="ECO:0000313" key="10">
    <source>
        <dbReference type="WBParaSite" id="maker-unitig_39781-snap-gene-0.2-mRNA-1"/>
    </source>
</evidence>
<dbReference type="PRINTS" id="PR01498">
    <property type="entry name" value="SHAWCHANNEL"/>
</dbReference>
<keyword evidence="6" id="KW-0472">Membrane</keyword>
<keyword evidence="4" id="KW-1133">Transmembrane helix</keyword>
<name>A0A1I8FLI4_9PLAT</name>
<evidence type="ECO:0000259" key="8">
    <source>
        <dbReference type="Pfam" id="PF02214"/>
    </source>
</evidence>
<evidence type="ECO:0000313" key="9">
    <source>
        <dbReference type="Proteomes" id="UP000095280"/>
    </source>
</evidence>
<dbReference type="InterPro" id="IPR003131">
    <property type="entry name" value="T1-type_BTB"/>
</dbReference>
<dbReference type="InterPro" id="IPR028325">
    <property type="entry name" value="VG_K_chnl"/>
</dbReference>
<keyword evidence="7" id="KW-0407">Ion channel</keyword>
<dbReference type="GO" id="GO:0005249">
    <property type="term" value="F:voltage-gated potassium channel activity"/>
    <property type="evidence" value="ECO:0007669"/>
    <property type="project" value="InterPro"/>
</dbReference>
<dbReference type="GO" id="GO:0001508">
    <property type="term" value="P:action potential"/>
    <property type="evidence" value="ECO:0007669"/>
    <property type="project" value="TreeGrafter"/>
</dbReference>
<dbReference type="CDD" id="cd18317">
    <property type="entry name" value="BTB_POZ_Kv"/>
    <property type="match status" value="1"/>
</dbReference>
<dbReference type="InterPro" id="IPR003974">
    <property type="entry name" value="K_chnl_volt-dep_Kv3"/>
</dbReference>
<evidence type="ECO:0000256" key="4">
    <source>
        <dbReference type="ARBA" id="ARBA00022989"/>
    </source>
</evidence>
<evidence type="ECO:0000256" key="6">
    <source>
        <dbReference type="ARBA" id="ARBA00023136"/>
    </source>
</evidence>
<evidence type="ECO:0000256" key="1">
    <source>
        <dbReference type="ARBA" id="ARBA00004141"/>
    </source>
</evidence>
<sequence length="212" mass="24115">MHRYPKRKFDLTGSVSIDGTKIQQSASVQGGRCVAKATAELFREGVISRQQQKMKGALAAGPVQANFPTAWLERFPGTRLSLLATLRQDDEAYDVDRGEYYFERHPEVFADIFHFYRTDELHIRHNLCGNEFRNSRGMYEQRTLQPCCWTQLQPAPPSCKETLAGIDNTFLTGTGARRSESWGGRDQWLDKNFRSESFWRFSGATASTSMAS</sequence>
<proteinExistence type="predicted"/>
<reference evidence="10" key="1">
    <citation type="submission" date="2016-11" db="UniProtKB">
        <authorList>
            <consortium name="WormBaseParasite"/>
        </authorList>
    </citation>
    <scope>IDENTIFICATION</scope>
</reference>
<dbReference type="GO" id="GO:0008076">
    <property type="term" value="C:voltage-gated potassium channel complex"/>
    <property type="evidence" value="ECO:0007669"/>
    <property type="project" value="InterPro"/>
</dbReference>
<organism evidence="9 10">
    <name type="scientific">Macrostomum lignano</name>
    <dbReference type="NCBI Taxonomy" id="282301"/>
    <lineage>
        <taxon>Eukaryota</taxon>
        <taxon>Metazoa</taxon>
        <taxon>Spiralia</taxon>
        <taxon>Lophotrochozoa</taxon>
        <taxon>Platyhelminthes</taxon>
        <taxon>Rhabditophora</taxon>
        <taxon>Macrostomorpha</taxon>
        <taxon>Macrostomida</taxon>
        <taxon>Macrostomidae</taxon>
        <taxon>Macrostomum</taxon>
    </lineage>
</organism>
<keyword evidence="3" id="KW-0812">Transmembrane</keyword>
<dbReference type="WBParaSite" id="maker-unitig_39781-snap-gene-0.2-mRNA-1">
    <property type="protein sequence ID" value="maker-unitig_39781-snap-gene-0.2-mRNA-1"/>
    <property type="gene ID" value="maker-unitig_39781-snap-gene-0.2"/>
</dbReference>
<dbReference type="Pfam" id="PF02214">
    <property type="entry name" value="BTB_2"/>
    <property type="match status" value="1"/>
</dbReference>
<comment type="subcellular location">
    <subcellularLocation>
        <location evidence="1">Membrane</location>
        <topology evidence="1">Multi-pass membrane protein</topology>
    </subcellularLocation>
</comment>
<protein>
    <submittedName>
        <fullName evidence="10">BTB_2 domain-containing protein</fullName>
    </submittedName>
</protein>
<evidence type="ECO:0000256" key="7">
    <source>
        <dbReference type="ARBA" id="ARBA00023303"/>
    </source>
</evidence>
<dbReference type="Gene3D" id="3.30.710.10">
    <property type="entry name" value="Potassium Channel Kv1.1, Chain A"/>
    <property type="match status" value="1"/>
</dbReference>
<evidence type="ECO:0000256" key="5">
    <source>
        <dbReference type="ARBA" id="ARBA00023065"/>
    </source>
</evidence>